<dbReference type="InParanoid" id="A0A517SAZ7"/>
<dbReference type="Pfam" id="PF07963">
    <property type="entry name" value="N_methyl"/>
    <property type="match status" value="1"/>
</dbReference>
<dbReference type="InterPro" id="IPR012902">
    <property type="entry name" value="N_methyl_site"/>
</dbReference>
<dbReference type="EMBL" id="CP036271">
    <property type="protein sequence ID" value="QDT53298.1"/>
    <property type="molecule type" value="Genomic_DNA"/>
</dbReference>
<evidence type="ECO:0000256" key="1">
    <source>
        <dbReference type="SAM" id="Phobius"/>
    </source>
</evidence>
<evidence type="ECO:0000313" key="4">
    <source>
        <dbReference type="Proteomes" id="UP000315700"/>
    </source>
</evidence>
<accession>A0A517SAZ7</accession>
<feature type="domain" description="DUF1559" evidence="2">
    <location>
        <begin position="34"/>
        <end position="300"/>
    </location>
</feature>
<reference evidence="3 4" key="1">
    <citation type="submission" date="2019-02" db="EMBL/GenBank/DDBJ databases">
        <title>Deep-cultivation of Planctomycetes and their phenomic and genomic characterization uncovers novel biology.</title>
        <authorList>
            <person name="Wiegand S."/>
            <person name="Jogler M."/>
            <person name="Boedeker C."/>
            <person name="Pinto D."/>
            <person name="Vollmers J."/>
            <person name="Rivas-Marin E."/>
            <person name="Kohn T."/>
            <person name="Peeters S.H."/>
            <person name="Heuer A."/>
            <person name="Rast P."/>
            <person name="Oberbeckmann S."/>
            <person name="Bunk B."/>
            <person name="Jeske O."/>
            <person name="Meyerdierks A."/>
            <person name="Storesund J.E."/>
            <person name="Kallscheuer N."/>
            <person name="Luecker S."/>
            <person name="Lage O.M."/>
            <person name="Pohl T."/>
            <person name="Merkel B.J."/>
            <person name="Hornburger P."/>
            <person name="Mueller R.-W."/>
            <person name="Bruemmer F."/>
            <person name="Labrenz M."/>
            <person name="Spormann A.M."/>
            <person name="Op den Camp H."/>
            <person name="Overmann J."/>
            <person name="Amann R."/>
            <person name="Jetten M.S.M."/>
            <person name="Mascher T."/>
            <person name="Medema M.H."/>
            <person name="Devos D.P."/>
            <person name="Kaster A.-K."/>
            <person name="Ovreas L."/>
            <person name="Rohde M."/>
            <person name="Galperin M.Y."/>
            <person name="Jogler C."/>
        </authorList>
    </citation>
    <scope>NUCLEOTIDE SEQUENCE [LARGE SCALE GENOMIC DNA]</scope>
    <source>
        <strain evidence="3 4">Pan44</strain>
    </source>
</reference>
<dbReference type="InterPro" id="IPR027558">
    <property type="entry name" value="Pre_pil_HX9DG_C"/>
</dbReference>
<dbReference type="InterPro" id="IPR045584">
    <property type="entry name" value="Pilin-like"/>
</dbReference>
<dbReference type="KEGG" id="ccos:Pan44_13140"/>
<keyword evidence="1" id="KW-0812">Transmembrane</keyword>
<gene>
    <name evidence="3" type="ORF">Pan44_13140</name>
</gene>
<dbReference type="Proteomes" id="UP000315700">
    <property type="component" value="Chromosome"/>
</dbReference>
<dbReference type="PANTHER" id="PTHR30093:SF2">
    <property type="entry name" value="TYPE II SECRETION SYSTEM PROTEIN H"/>
    <property type="match status" value="1"/>
</dbReference>
<dbReference type="NCBIfam" id="TIGR02532">
    <property type="entry name" value="IV_pilin_GFxxxE"/>
    <property type="match status" value="1"/>
</dbReference>
<dbReference type="InterPro" id="IPR011453">
    <property type="entry name" value="DUF1559"/>
</dbReference>
<feature type="transmembrane region" description="Helical" evidence="1">
    <location>
        <begin position="12"/>
        <end position="33"/>
    </location>
</feature>
<name>A0A517SAZ7_9PLAN</name>
<keyword evidence="1" id="KW-1133">Transmembrane helix</keyword>
<dbReference type="Pfam" id="PF07596">
    <property type="entry name" value="SBP_bac_10"/>
    <property type="match status" value="1"/>
</dbReference>
<proteinExistence type="predicted"/>
<protein>
    <recommendedName>
        <fullName evidence="2">DUF1559 domain-containing protein</fullName>
    </recommendedName>
</protein>
<dbReference type="AlphaFoldDB" id="A0A517SAZ7"/>
<organism evidence="3 4">
    <name type="scientific">Caulifigura coniformis</name>
    <dbReference type="NCBI Taxonomy" id="2527983"/>
    <lineage>
        <taxon>Bacteria</taxon>
        <taxon>Pseudomonadati</taxon>
        <taxon>Planctomycetota</taxon>
        <taxon>Planctomycetia</taxon>
        <taxon>Planctomycetales</taxon>
        <taxon>Planctomycetaceae</taxon>
        <taxon>Caulifigura</taxon>
    </lineage>
</organism>
<dbReference type="NCBIfam" id="TIGR04294">
    <property type="entry name" value="pre_pil_HX9DG"/>
    <property type="match status" value="1"/>
</dbReference>
<dbReference type="SUPFAM" id="SSF54523">
    <property type="entry name" value="Pili subunits"/>
    <property type="match status" value="1"/>
</dbReference>
<keyword evidence="1" id="KW-0472">Membrane</keyword>
<dbReference type="RefSeq" id="WP_197454094.1">
    <property type="nucleotide sequence ID" value="NZ_CP036271.1"/>
</dbReference>
<keyword evidence="4" id="KW-1185">Reference proteome</keyword>
<sequence length="333" mass="36548">MFRQRIRAAFTLIELLVVIAIIAILIALLLPAVQQAREAARRTQCRNKLKQIGLAMHNYESTHRVLPPGFLFQGNLMANRGDRPNRAPGWAWSTMILPFVDQAPIYNQMDFTGRKMWEEPNRTLISSKIEIAQCPSSPIPPYFKVGTTAGNPPFGYDTPGLTATNYVAVGGPFQLSQYFDSAASRKLGILMEDSSTGFRDVSDGLSNSLLVGETNYWGNGSSAGTGSFLWDPAWYGRYQSANGGTADSPESIMRAGEFRINPPSIASVVIKRNSFSSMHVGGAFFTLGDGSVRFISENIQHTETPFSATVNWVTVGTFQRLCARNDGQVVGEF</sequence>
<evidence type="ECO:0000313" key="3">
    <source>
        <dbReference type="EMBL" id="QDT53298.1"/>
    </source>
</evidence>
<dbReference type="PANTHER" id="PTHR30093">
    <property type="entry name" value="GENERAL SECRETION PATHWAY PROTEIN G"/>
    <property type="match status" value="1"/>
</dbReference>
<dbReference type="Gene3D" id="3.30.700.10">
    <property type="entry name" value="Glycoprotein, Type 4 Pilin"/>
    <property type="match status" value="1"/>
</dbReference>
<evidence type="ECO:0000259" key="2">
    <source>
        <dbReference type="Pfam" id="PF07596"/>
    </source>
</evidence>